<protein>
    <submittedName>
        <fullName evidence="1">DUF6445 family protein</fullName>
    </submittedName>
</protein>
<evidence type="ECO:0000313" key="2">
    <source>
        <dbReference type="Proteomes" id="UP001589813"/>
    </source>
</evidence>
<dbReference type="Pfam" id="PF20043">
    <property type="entry name" value="DUF6445"/>
    <property type="match status" value="1"/>
</dbReference>
<evidence type="ECO:0000313" key="1">
    <source>
        <dbReference type="EMBL" id="MFC0049730.1"/>
    </source>
</evidence>
<accession>A0ABV6BFT2</accession>
<sequence>MQSAAPVSPKPAVVCQLIGTEQTPLLVIDHLFPACDWLWQQAQHGDYQADPANFYPGVRAPTPQSYQQALQDLLPLLQQVYVPQAKQMRVLSSAFSLACKPAEQLKPIQMLPHFDTVEPHQLAMVHYLCDGRHGGTAFYRHRYTGFERISAERLQSYGPVLKQQAMAARLHEAPRYMHGSSALFQQIGEVEACFNRAVIYPGNLLHSGNIRELSAAAADPAQGRLTISSFLQLF</sequence>
<dbReference type="InterPro" id="IPR045617">
    <property type="entry name" value="DUF6445"/>
</dbReference>
<dbReference type="EMBL" id="JBHLXP010000004">
    <property type="protein sequence ID" value="MFC0049730.1"/>
    <property type="molecule type" value="Genomic_DNA"/>
</dbReference>
<dbReference type="Proteomes" id="UP001589813">
    <property type="component" value="Unassembled WGS sequence"/>
</dbReference>
<organism evidence="1 2">
    <name type="scientific">Rheinheimera tilapiae</name>
    <dbReference type="NCBI Taxonomy" id="875043"/>
    <lineage>
        <taxon>Bacteria</taxon>
        <taxon>Pseudomonadati</taxon>
        <taxon>Pseudomonadota</taxon>
        <taxon>Gammaproteobacteria</taxon>
        <taxon>Chromatiales</taxon>
        <taxon>Chromatiaceae</taxon>
        <taxon>Rheinheimera</taxon>
    </lineage>
</organism>
<gene>
    <name evidence="1" type="ORF">ACFFJP_15635</name>
</gene>
<name>A0ABV6BFT2_9GAMM</name>
<keyword evidence="2" id="KW-1185">Reference proteome</keyword>
<reference evidence="1 2" key="1">
    <citation type="submission" date="2024-09" db="EMBL/GenBank/DDBJ databases">
        <authorList>
            <person name="Sun Q."/>
            <person name="Mori K."/>
        </authorList>
    </citation>
    <scope>NUCLEOTIDE SEQUENCE [LARGE SCALE GENOMIC DNA]</scope>
    <source>
        <strain evidence="1 2">KCTC 23315</strain>
    </source>
</reference>
<comment type="caution">
    <text evidence="1">The sequence shown here is derived from an EMBL/GenBank/DDBJ whole genome shotgun (WGS) entry which is preliminary data.</text>
</comment>
<proteinExistence type="predicted"/>